<gene>
    <name evidence="1" type="ORF">KL86DYS1_30223</name>
</gene>
<reference evidence="1" key="1">
    <citation type="submission" date="2016-04" db="EMBL/GenBank/DDBJ databases">
        <authorList>
            <person name="Evans L.H."/>
            <person name="Alamgir A."/>
            <person name="Owens N."/>
            <person name="Weber N.D."/>
            <person name="Virtaneva K."/>
            <person name="Barbian K."/>
            <person name="Babar A."/>
            <person name="Rosenke K."/>
        </authorList>
    </citation>
    <scope>NUCLEOTIDE SEQUENCE</scope>
    <source>
        <strain evidence="1">86-1</strain>
    </source>
</reference>
<accession>A0A212JRX7</accession>
<evidence type="ECO:0008006" key="2">
    <source>
        <dbReference type="Google" id="ProtNLM"/>
    </source>
</evidence>
<dbReference type="InterPro" id="IPR016031">
    <property type="entry name" value="Trp_RNA-bd_attenuator-like_dom"/>
</dbReference>
<dbReference type="AlphaFoldDB" id="A0A212JRX7"/>
<dbReference type="EMBL" id="FLUM01000003">
    <property type="protein sequence ID" value="SBW02209.1"/>
    <property type="molecule type" value="Genomic_DNA"/>
</dbReference>
<dbReference type="InterPro" id="IPR036983">
    <property type="entry name" value="AIM24_sf"/>
</dbReference>
<dbReference type="InterPro" id="IPR002838">
    <property type="entry name" value="AIM24"/>
</dbReference>
<dbReference type="Gene3D" id="3.60.160.10">
    <property type="entry name" value="Mitochondrial biogenesis AIM24"/>
    <property type="match status" value="1"/>
</dbReference>
<dbReference type="PANTHER" id="PTHR38074:SF1">
    <property type="entry name" value="ALTERED INHERITANCE OF MITOCHONDRIA PROTEIN 24, MITOCHONDRIAL"/>
    <property type="match status" value="1"/>
</dbReference>
<organism evidence="1">
    <name type="scientific">uncultured Dysgonomonas sp</name>
    <dbReference type="NCBI Taxonomy" id="206096"/>
    <lineage>
        <taxon>Bacteria</taxon>
        <taxon>Pseudomonadati</taxon>
        <taxon>Bacteroidota</taxon>
        <taxon>Bacteroidia</taxon>
        <taxon>Bacteroidales</taxon>
        <taxon>Dysgonomonadaceae</taxon>
        <taxon>Dysgonomonas</taxon>
        <taxon>environmental samples</taxon>
    </lineage>
</organism>
<dbReference type="PANTHER" id="PTHR38074">
    <property type="entry name" value="ALTERED INHERITANCE OF MITOCHONDRIA PROTEIN 24, MITOCHONDRIAL"/>
    <property type="match status" value="1"/>
</dbReference>
<sequence>MNKYSIKAFIEETAQDESKNDFFQLESPYMLELNINNQMVMLKKGAMVAYTGNVKFEREGMLSKGIGNLLKKTVSGEGTTMMKTTGTGRIYAADFEKRVRILYLENESINVNGNDILAHEESVKSEVKMMKSVAGIMGGGLFQARLSGTGHIAITTHGNPMTLIVKPGQPVFTDPNATVAWSGNLAPQMKTDISLKTLIGRGSGESFQMMFEGDGWVIIQPCEEVYGTPQ</sequence>
<proteinExistence type="predicted"/>
<protein>
    <recommendedName>
        <fullName evidence="2">AIM24 family protein</fullName>
    </recommendedName>
</protein>
<evidence type="ECO:0000313" key="1">
    <source>
        <dbReference type="EMBL" id="SBW02209.1"/>
    </source>
</evidence>
<name>A0A212JRX7_9BACT</name>
<dbReference type="RefSeq" id="WP_296941952.1">
    <property type="nucleotide sequence ID" value="NZ_LT599032.1"/>
</dbReference>
<dbReference type="SUPFAM" id="SSF51219">
    <property type="entry name" value="TRAP-like"/>
    <property type="match status" value="1"/>
</dbReference>
<dbReference type="Pfam" id="PF01987">
    <property type="entry name" value="AIM24"/>
    <property type="match status" value="1"/>
</dbReference>